<evidence type="ECO:0000313" key="2">
    <source>
        <dbReference type="EMBL" id="GIQ84935.1"/>
    </source>
</evidence>
<evidence type="ECO:0000256" key="1">
    <source>
        <dbReference type="SAM" id="MobiDB-lite"/>
    </source>
</evidence>
<name>A0A9K3CYQ9_9EUKA</name>
<sequence>MPGTPGESSVGGNWDSETERERDREGELVGAVYESVADTLNEVELSLVDTETYLHELCNALAAHIDPEDLRALAEMRSYRAHVVQSLKGQLDRLATLGGPNTDPRPTDDDTKDPASLSRLLTLRSSLHTQLVRADVDAASAQHRQLAQGESPDEVAARRRERERAGLADNIQRLDQRILALTEEASPGQSRDTNTVRGSEQSDMERDMILAQASISETGLLQEPATHAAMASGMYSDAEPCAQPDSEWSASHPDGYAQAHYANDISTDYTDSPIAPTTATGDGTHGTLSPSQMGTVLPYPNDGTSAAIPSRTIQDHPGPSKTRSPLRQSTALGGASCNVGAAKPPTLSVVPSQSPGFAALMRKVCGPGSRPLIRRPGQSPNKRGLNMSQKMQVTGGTLSRSPDPTPKDTSVAPADRESPLRVRYAFAPSSPPRQEGLDLSQELSTDILSGTQ</sequence>
<feature type="compositionally biased region" description="Polar residues" evidence="1">
    <location>
        <begin position="187"/>
        <end position="201"/>
    </location>
</feature>
<protein>
    <submittedName>
        <fullName evidence="2">Uncharacterized protein</fullName>
    </submittedName>
</protein>
<feature type="compositionally biased region" description="Polar residues" evidence="1">
    <location>
        <begin position="1"/>
        <end position="11"/>
    </location>
</feature>
<proteinExistence type="predicted"/>
<dbReference type="AlphaFoldDB" id="A0A9K3CYQ9"/>
<feature type="region of interest" description="Disordered" evidence="1">
    <location>
        <begin position="1"/>
        <end position="26"/>
    </location>
</feature>
<gene>
    <name evidence="2" type="ORF">KIPB_006520</name>
</gene>
<feature type="region of interest" description="Disordered" evidence="1">
    <location>
        <begin position="182"/>
        <end position="205"/>
    </location>
</feature>
<organism evidence="2 3">
    <name type="scientific">Kipferlia bialata</name>
    <dbReference type="NCBI Taxonomy" id="797122"/>
    <lineage>
        <taxon>Eukaryota</taxon>
        <taxon>Metamonada</taxon>
        <taxon>Carpediemonas-like organisms</taxon>
        <taxon>Kipferlia</taxon>
    </lineage>
</organism>
<evidence type="ECO:0000313" key="3">
    <source>
        <dbReference type="Proteomes" id="UP000265618"/>
    </source>
</evidence>
<feature type="region of interest" description="Disordered" evidence="1">
    <location>
        <begin position="142"/>
        <end position="168"/>
    </location>
</feature>
<feature type="compositionally biased region" description="Polar residues" evidence="1">
    <location>
        <begin position="272"/>
        <end position="294"/>
    </location>
</feature>
<feature type="compositionally biased region" description="Polar residues" evidence="1">
    <location>
        <begin position="378"/>
        <end position="402"/>
    </location>
</feature>
<dbReference type="Proteomes" id="UP000265618">
    <property type="component" value="Unassembled WGS sequence"/>
</dbReference>
<feature type="compositionally biased region" description="Polar residues" evidence="1">
    <location>
        <begin position="441"/>
        <end position="452"/>
    </location>
</feature>
<comment type="caution">
    <text evidence="2">The sequence shown here is derived from an EMBL/GenBank/DDBJ whole genome shotgun (WGS) entry which is preliminary data.</text>
</comment>
<dbReference type="EMBL" id="BDIP01001686">
    <property type="protein sequence ID" value="GIQ84935.1"/>
    <property type="molecule type" value="Genomic_DNA"/>
</dbReference>
<accession>A0A9K3CYQ9</accession>
<feature type="compositionally biased region" description="Basic and acidic residues" evidence="1">
    <location>
        <begin position="17"/>
        <end position="26"/>
    </location>
</feature>
<keyword evidence="3" id="KW-1185">Reference proteome</keyword>
<feature type="compositionally biased region" description="Polar residues" evidence="1">
    <location>
        <begin position="321"/>
        <end position="331"/>
    </location>
</feature>
<feature type="compositionally biased region" description="Basic and acidic residues" evidence="1">
    <location>
        <begin position="155"/>
        <end position="168"/>
    </location>
</feature>
<feature type="region of interest" description="Disordered" evidence="1">
    <location>
        <begin position="367"/>
        <end position="452"/>
    </location>
</feature>
<feature type="region of interest" description="Disordered" evidence="1">
    <location>
        <begin position="94"/>
        <end position="115"/>
    </location>
</feature>
<feature type="region of interest" description="Disordered" evidence="1">
    <location>
        <begin position="272"/>
        <end position="335"/>
    </location>
</feature>
<reference evidence="2 3" key="1">
    <citation type="journal article" date="2018" name="PLoS ONE">
        <title>The draft genome of Kipferlia bialata reveals reductive genome evolution in fornicate parasites.</title>
        <authorList>
            <person name="Tanifuji G."/>
            <person name="Takabayashi S."/>
            <person name="Kume K."/>
            <person name="Takagi M."/>
            <person name="Nakayama T."/>
            <person name="Kamikawa R."/>
            <person name="Inagaki Y."/>
            <person name="Hashimoto T."/>
        </authorList>
    </citation>
    <scope>NUCLEOTIDE SEQUENCE [LARGE SCALE GENOMIC DNA]</scope>
    <source>
        <strain evidence="2">NY0173</strain>
    </source>
</reference>